<dbReference type="EMBL" id="CM024793">
    <property type="protein sequence ID" value="KAG8003004.1"/>
    <property type="molecule type" value="Genomic_DNA"/>
</dbReference>
<dbReference type="Proteomes" id="UP000805704">
    <property type="component" value="Chromosome 5"/>
</dbReference>
<evidence type="ECO:0000313" key="1">
    <source>
        <dbReference type="EMBL" id="KAG8003004.1"/>
    </source>
</evidence>
<proteinExistence type="predicted"/>
<comment type="caution">
    <text evidence="1">The sequence shown here is derived from an EMBL/GenBank/DDBJ whole genome shotgun (WGS) entry which is preliminary data.</text>
</comment>
<gene>
    <name evidence="1" type="ORF">GBF38_015653</name>
</gene>
<sequence>MVTVAVIKQEHIKEVELFQVLALREQRVHLFSLEDRNSSKEVVQSPWWYHELLDQRERTRTARRGDTEPNRAEPSCTTGQSRDRPTNWNCERLLTRYSQYKSWQPYHEFLKADACQPVSTEPCEHLAQGSLDCGSRDSNQKPSDEYSTNSAT</sequence>
<keyword evidence="2" id="KW-1185">Reference proteome</keyword>
<name>A0ACB7EM51_NIBAL</name>
<reference evidence="1" key="1">
    <citation type="submission" date="2020-04" db="EMBL/GenBank/DDBJ databases">
        <title>A chromosome-scale assembly and high-density genetic map of the yellow drum (Nibea albiflora) genome.</title>
        <authorList>
            <person name="Xu D."/>
            <person name="Zhang W."/>
            <person name="Chen R."/>
            <person name="Tan P."/>
            <person name="Wang L."/>
            <person name="Song H."/>
            <person name="Tian L."/>
            <person name="Zhu Q."/>
            <person name="Wang B."/>
        </authorList>
    </citation>
    <scope>NUCLEOTIDE SEQUENCE</scope>
    <source>
        <strain evidence="1">ZJHYS-2018</strain>
    </source>
</reference>
<evidence type="ECO:0000313" key="2">
    <source>
        <dbReference type="Proteomes" id="UP000805704"/>
    </source>
</evidence>
<accession>A0ACB7EM51</accession>
<protein>
    <submittedName>
        <fullName evidence="1">Uncharacterized protein</fullName>
    </submittedName>
</protein>
<organism evidence="1 2">
    <name type="scientific">Nibea albiflora</name>
    <name type="common">Yellow drum</name>
    <name type="synonym">Corvina albiflora</name>
    <dbReference type="NCBI Taxonomy" id="240163"/>
    <lineage>
        <taxon>Eukaryota</taxon>
        <taxon>Metazoa</taxon>
        <taxon>Chordata</taxon>
        <taxon>Craniata</taxon>
        <taxon>Vertebrata</taxon>
        <taxon>Euteleostomi</taxon>
        <taxon>Actinopterygii</taxon>
        <taxon>Neopterygii</taxon>
        <taxon>Teleostei</taxon>
        <taxon>Neoteleostei</taxon>
        <taxon>Acanthomorphata</taxon>
        <taxon>Eupercaria</taxon>
        <taxon>Sciaenidae</taxon>
        <taxon>Nibea</taxon>
    </lineage>
</organism>